<dbReference type="InterPro" id="IPR000602">
    <property type="entry name" value="Glyco_hydro_38_N"/>
</dbReference>
<reference evidence="9 10" key="1">
    <citation type="submission" date="2023-08" db="EMBL/GenBank/DDBJ databases">
        <title>Annotated Genome Sequence of Vanrija albida AlHP1.</title>
        <authorList>
            <person name="Herzog R."/>
        </authorList>
    </citation>
    <scope>NUCLEOTIDE SEQUENCE [LARGE SCALE GENOMIC DNA]</scope>
    <source>
        <strain evidence="9 10">AlHP1</strain>
    </source>
</reference>
<dbReference type="InterPro" id="IPR041147">
    <property type="entry name" value="GH38_C"/>
</dbReference>
<evidence type="ECO:0000256" key="2">
    <source>
        <dbReference type="ARBA" id="ARBA00009792"/>
    </source>
</evidence>
<dbReference type="GeneID" id="95987153"/>
<comment type="similarity">
    <text evidence="2">Belongs to the glycosyl hydrolase 38 family.</text>
</comment>
<dbReference type="Pfam" id="PF22907">
    <property type="entry name" value="Ams1-like_1st"/>
    <property type="match status" value="1"/>
</dbReference>
<feature type="domain" description="Glycoside hydrolase family 38 central" evidence="8">
    <location>
        <begin position="578"/>
        <end position="657"/>
    </location>
</feature>
<evidence type="ECO:0000313" key="9">
    <source>
        <dbReference type="EMBL" id="KAL1409277.1"/>
    </source>
</evidence>
<dbReference type="InterPro" id="IPR054723">
    <property type="entry name" value="Ams1-like_N"/>
</dbReference>
<evidence type="ECO:0000256" key="5">
    <source>
        <dbReference type="ARBA" id="ARBA00022801"/>
    </source>
</evidence>
<dbReference type="EMBL" id="JBBXJM010000004">
    <property type="protein sequence ID" value="KAL1409277.1"/>
    <property type="molecule type" value="Genomic_DNA"/>
</dbReference>
<dbReference type="Gene3D" id="3.20.110.10">
    <property type="entry name" value="Glycoside hydrolase 38, N terminal domain"/>
    <property type="match status" value="1"/>
</dbReference>
<dbReference type="SUPFAM" id="SSF88688">
    <property type="entry name" value="Families 57/38 glycoside transferase middle domain"/>
    <property type="match status" value="1"/>
</dbReference>
<dbReference type="Gene3D" id="1.20.1270.50">
    <property type="entry name" value="Glycoside hydrolase family 38, central domain"/>
    <property type="match status" value="1"/>
</dbReference>
<evidence type="ECO:0000256" key="7">
    <source>
        <dbReference type="SAM" id="MobiDB-lite"/>
    </source>
</evidence>
<evidence type="ECO:0000256" key="6">
    <source>
        <dbReference type="ARBA" id="ARBA00023295"/>
    </source>
</evidence>
<dbReference type="Gene3D" id="2.70.98.30">
    <property type="entry name" value="Golgi alpha-mannosidase II, domain 4"/>
    <property type="match status" value="1"/>
</dbReference>
<dbReference type="Proteomes" id="UP001565368">
    <property type="component" value="Unassembled WGS sequence"/>
</dbReference>
<dbReference type="InterPro" id="IPR011330">
    <property type="entry name" value="Glyco_hydro/deAcase_b/a-brl"/>
</dbReference>
<dbReference type="SUPFAM" id="SSF74650">
    <property type="entry name" value="Galactose mutarotase-like"/>
    <property type="match status" value="1"/>
</dbReference>
<proteinExistence type="inferred from homology"/>
<evidence type="ECO:0000256" key="3">
    <source>
        <dbReference type="ARBA" id="ARBA00012752"/>
    </source>
</evidence>
<comment type="catalytic activity">
    <reaction evidence="1">
        <text>Hydrolysis of terminal, non-reducing alpha-D-mannose residues in alpha-D-mannosides.</text>
        <dbReference type="EC" id="3.2.1.24"/>
    </reaction>
</comment>
<gene>
    <name evidence="9" type="primary">AMS1_4</name>
    <name evidence="9" type="ORF">Q8F55_006110</name>
</gene>
<keyword evidence="6 9" id="KW-0326">Glycosidase</keyword>
<dbReference type="InterPro" id="IPR037094">
    <property type="entry name" value="Glyco_hydro_38_cen_sf"/>
</dbReference>
<evidence type="ECO:0000256" key="4">
    <source>
        <dbReference type="ARBA" id="ARBA00022723"/>
    </source>
</evidence>
<dbReference type="Pfam" id="PF01074">
    <property type="entry name" value="Glyco_hydro_38N"/>
    <property type="match status" value="1"/>
</dbReference>
<keyword evidence="5 9" id="KW-0378">Hydrolase</keyword>
<feature type="region of interest" description="Disordered" evidence="7">
    <location>
        <begin position="1"/>
        <end position="27"/>
    </location>
</feature>
<evidence type="ECO:0000313" key="10">
    <source>
        <dbReference type="Proteomes" id="UP001565368"/>
    </source>
</evidence>
<sequence>MTGSAAENGVEHTRVNGAPGDRHTPLRAYPTHTYEARYKALPQAGRRLEEFIGGYYRNYNLSSLLDTHRHDGRPHVHLELWSAPAGTKPSFKQARAQAYAPVWKGMILGPSWSNHWFKVTLNIPPEYAGFESVVLEFDAEGEALVFDVDGRPLQGLTGGSNKDRRVGFIIPAENVVAGAVSYYIEASCNGGYGVDDNMFSEQQPRTRWELKTADLVVPNMEAHRLLYDFEFIHDLSRELPRESTLAQRALYTANQMMNAFVRGDIDSVREARNAAEQVLGCQWERRVDAQCRSGEQEGRDSDISLWAIGHCHIDTAWLWPYSVTQQKAGRSWSAQLDLLDRYPEFIFTATQPQQFQWVEELYPDLWLRILDRVKEGRFQPLGCTWVEMDTNIPSGESLVRQFLYGQRYFQRKFGAKSQTFVLPDTFGYSSQLPQLARLAGAPNFFTQKLSWNDVNTFPHTTFNWVGLDGSQVLTHMTPVDAYNAQCKVRELRLGMTGKNADVSAHALLLFGHGDGGGGPTAPMLESLRRTRALESRGDSGGVMPRIRTGSFEDFFEAVRDDSDNGARLPTWHGELYLELHRATYTSGGAVKRANRKSENLLREAEYAATMASVRDPTYKYPKAHLDAIWEDVMLNQFHDVLPGTSITEVYVDTAEIYARVKRDLEEIISGAYDVLYGRAGAQSLVINTLPGSARTEVVHVHREGLAGGQPSANGGEYLVATMDGRRDVATLAGFSGTPASAEEVSPGTFVLSNAFISVTISDGRITSFVDLALDRELIAAGASAGLVMYHDMPNFWDAWDVDAHHLDKVQHLAFDTVAVHETGPLRASLIAKLAYGDSSFEVTMSIDALPTAVTGADARTMLRFDTHVDWHQQHEFVKFELPLAVRSETATYDTQFGVVRRPTHRNTSWDAARFEVCAHRFADVSEWGYGVALLSDCKYGYAVTGNVMTLSLLRGSRMPDPTLDVGKHEFSFAVYPHVKSFGESDVPAVAAAFNNPVRLRTCSGVEAARGFVGTPFSLTGAPNVVLETIKRGEDDGVAGVKTVIVRLYEHLGGMGRGTLIISGLAVARAEVVNILEEHVAELHLRKDDEEVSIRVALSAFEVKTVKLTLE</sequence>
<dbReference type="Pfam" id="PF17677">
    <property type="entry name" value="Glyco_hydro38C2"/>
    <property type="match status" value="1"/>
</dbReference>
<dbReference type="Pfam" id="PF09261">
    <property type="entry name" value="Alpha-mann_mid"/>
    <property type="match status" value="1"/>
</dbReference>
<dbReference type="RefSeq" id="XP_069209221.1">
    <property type="nucleotide sequence ID" value="XM_069354579.1"/>
</dbReference>
<dbReference type="GO" id="GO:0004559">
    <property type="term" value="F:alpha-mannosidase activity"/>
    <property type="evidence" value="ECO:0007669"/>
    <property type="project" value="UniProtKB-EC"/>
</dbReference>
<feature type="compositionally biased region" description="Basic and acidic residues" evidence="7">
    <location>
        <begin position="9"/>
        <end position="24"/>
    </location>
</feature>
<dbReference type="InterPro" id="IPR011682">
    <property type="entry name" value="Glyco_hydro_38_C"/>
</dbReference>
<keyword evidence="10" id="KW-1185">Reference proteome</keyword>
<evidence type="ECO:0000256" key="1">
    <source>
        <dbReference type="ARBA" id="ARBA00000365"/>
    </source>
</evidence>
<dbReference type="InterPro" id="IPR011013">
    <property type="entry name" value="Gal_mutarotase_sf_dom"/>
</dbReference>
<keyword evidence="4" id="KW-0479">Metal-binding</keyword>
<dbReference type="SUPFAM" id="SSF88713">
    <property type="entry name" value="Glycoside hydrolase/deacetylase"/>
    <property type="match status" value="1"/>
</dbReference>
<protein>
    <recommendedName>
        <fullName evidence="3">alpha-mannosidase</fullName>
        <ecNumber evidence="3">3.2.1.24</ecNumber>
    </recommendedName>
</protein>
<accession>A0ABR3Q416</accession>
<dbReference type="PANTHER" id="PTHR46017">
    <property type="entry name" value="ALPHA-MANNOSIDASE 2C1"/>
    <property type="match status" value="1"/>
</dbReference>
<dbReference type="Pfam" id="PF07748">
    <property type="entry name" value="Glyco_hydro_38C"/>
    <property type="match status" value="1"/>
</dbReference>
<name>A0ABR3Q416_9TREE</name>
<organism evidence="9 10">
    <name type="scientific">Vanrija albida</name>
    <dbReference type="NCBI Taxonomy" id="181172"/>
    <lineage>
        <taxon>Eukaryota</taxon>
        <taxon>Fungi</taxon>
        <taxon>Dikarya</taxon>
        <taxon>Basidiomycota</taxon>
        <taxon>Agaricomycotina</taxon>
        <taxon>Tremellomycetes</taxon>
        <taxon>Trichosporonales</taxon>
        <taxon>Trichosporonaceae</taxon>
        <taxon>Vanrija</taxon>
    </lineage>
</organism>
<dbReference type="InterPro" id="IPR015341">
    <property type="entry name" value="Glyco_hydro_38_cen"/>
</dbReference>
<dbReference type="SMART" id="SM00872">
    <property type="entry name" value="Alpha-mann_mid"/>
    <property type="match status" value="1"/>
</dbReference>
<comment type="caution">
    <text evidence="9">The sequence shown here is derived from an EMBL/GenBank/DDBJ whole genome shotgun (WGS) entry which is preliminary data.</text>
</comment>
<dbReference type="InterPro" id="IPR027291">
    <property type="entry name" value="Glyco_hydro_38_N_sf"/>
</dbReference>
<dbReference type="InterPro" id="IPR028995">
    <property type="entry name" value="Glyco_hydro_57/38_cen_sf"/>
</dbReference>
<dbReference type="EC" id="3.2.1.24" evidence="3"/>
<evidence type="ECO:0000259" key="8">
    <source>
        <dbReference type="SMART" id="SM00872"/>
    </source>
</evidence>
<dbReference type="PANTHER" id="PTHR46017:SF1">
    <property type="entry name" value="ALPHA-MANNOSIDASE 2C1"/>
    <property type="match status" value="1"/>
</dbReference>